<proteinExistence type="predicted"/>
<dbReference type="Proteomes" id="UP000218807">
    <property type="component" value="Unassembled WGS sequence"/>
</dbReference>
<dbReference type="RefSeq" id="WP_096762531.1">
    <property type="nucleotide sequence ID" value="NZ_NXDM01000006.1"/>
</dbReference>
<protein>
    <submittedName>
        <fullName evidence="1">Uncharacterized protein</fullName>
    </submittedName>
</protein>
<keyword evidence="2" id="KW-1185">Reference proteome</keyword>
<comment type="caution">
    <text evidence="1">The sequence shown here is derived from an EMBL/GenBank/DDBJ whole genome shotgun (WGS) entry which is preliminary data.</text>
</comment>
<gene>
    <name evidence="1" type="ORF">CPT34_08315</name>
</gene>
<accession>A0A2A5KWU8</accession>
<dbReference type="AlphaFoldDB" id="A0A2A5KWU8"/>
<evidence type="ECO:0000313" key="2">
    <source>
        <dbReference type="Proteomes" id="UP000218807"/>
    </source>
</evidence>
<reference evidence="1 2" key="1">
    <citation type="submission" date="2017-09" db="EMBL/GenBank/DDBJ databases">
        <title>Comparative genomics of rhizobia isolated from Phaseolus vulgaris in China.</title>
        <authorList>
            <person name="Tong W."/>
        </authorList>
    </citation>
    <scope>NUCLEOTIDE SEQUENCE [LARGE SCALE GENOMIC DNA]</scope>
    <source>
        <strain evidence="1 2">L101</strain>
    </source>
</reference>
<sequence>MAIYKGALALLGKSETDAAVVDYLKSLGATLPLKRPPRGEKETNVEIPGQQIELLFTLGSELPNGTGFAEGELVLRTFFVLPEEAGRPIDGTPFDLDMTMTREQARAKFGEPEWSSGGSLKNDRWVLGDKRMLLSFTSDERRIRQVSVSQLFE</sequence>
<name>A0A2A5KWU8_9HYPH</name>
<dbReference type="EMBL" id="NXDM01000006">
    <property type="protein sequence ID" value="PCK81519.1"/>
    <property type="molecule type" value="Genomic_DNA"/>
</dbReference>
<evidence type="ECO:0000313" key="1">
    <source>
        <dbReference type="EMBL" id="PCK81519.1"/>
    </source>
</evidence>
<organism evidence="1 2">
    <name type="scientific">Rhizobium sophoriradicis</name>
    <dbReference type="NCBI Taxonomy" id="1535245"/>
    <lineage>
        <taxon>Bacteria</taxon>
        <taxon>Pseudomonadati</taxon>
        <taxon>Pseudomonadota</taxon>
        <taxon>Alphaproteobacteria</taxon>
        <taxon>Hyphomicrobiales</taxon>
        <taxon>Rhizobiaceae</taxon>
        <taxon>Rhizobium/Agrobacterium group</taxon>
        <taxon>Rhizobium</taxon>
    </lineage>
</organism>